<evidence type="ECO:0000256" key="1">
    <source>
        <dbReference type="ARBA" id="ARBA00004141"/>
    </source>
</evidence>
<evidence type="ECO:0000256" key="5">
    <source>
        <dbReference type="ARBA" id="ARBA00022989"/>
    </source>
</evidence>
<gene>
    <name evidence="8" type="ORF">JYP50_01755</name>
</gene>
<dbReference type="Pfam" id="PF03547">
    <property type="entry name" value="Mem_trans"/>
    <property type="match status" value="1"/>
</dbReference>
<feature type="transmembrane region" description="Helical" evidence="7">
    <location>
        <begin position="63"/>
        <end position="83"/>
    </location>
</feature>
<evidence type="ECO:0000313" key="8">
    <source>
        <dbReference type="EMBL" id="MBN7795297.1"/>
    </source>
</evidence>
<feature type="transmembrane region" description="Helical" evidence="7">
    <location>
        <begin position="6"/>
        <end position="25"/>
    </location>
</feature>
<evidence type="ECO:0000313" key="9">
    <source>
        <dbReference type="Proteomes" id="UP000664303"/>
    </source>
</evidence>
<reference evidence="8" key="1">
    <citation type="submission" date="2021-02" db="EMBL/GenBank/DDBJ databases">
        <title>PHA producing bacteria isolated from coastal sediment in Guangdong, Shenzhen.</title>
        <authorList>
            <person name="Zheng W."/>
            <person name="Yu S."/>
            <person name="Huang Y."/>
        </authorList>
    </citation>
    <scope>NUCLEOTIDE SEQUENCE</scope>
    <source>
        <strain evidence="8">TN14-10</strain>
    </source>
</reference>
<comment type="subcellular location">
    <subcellularLocation>
        <location evidence="1">Membrane</location>
        <topology evidence="1">Multi-pass membrane protein</topology>
    </subcellularLocation>
</comment>
<feature type="transmembrane region" description="Helical" evidence="7">
    <location>
        <begin position="124"/>
        <end position="144"/>
    </location>
</feature>
<keyword evidence="6 7" id="KW-0472">Membrane</keyword>
<feature type="transmembrane region" description="Helical" evidence="7">
    <location>
        <begin position="252"/>
        <end position="275"/>
    </location>
</feature>
<organism evidence="8 9">
    <name type="scientific">Parahaliea mediterranea</name>
    <dbReference type="NCBI Taxonomy" id="651086"/>
    <lineage>
        <taxon>Bacteria</taxon>
        <taxon>Pseudomonadati</taxon>
        <taxon>Pseudomonadota</taxon>
        <taxon>Gammaproteobacteria</taxon>
        <taxon>Cellvibrionales</taxon>
        <taxon>Halieaceae</taxon>
        <taxon>Parahaliea</taxon>
    </lineage>
</organism>
<name>A0A939DCZ2_9GAMM</name>
<accession>A0A939DCZ2</accession>
<feature type="transmembrane region" description="Helical" evidence="7">
    <location>
        <begin position="226"/>
        <end position="246"/>
    </location>
</feature>
<proteinExistence type="predicted"/>
<dbReference type="AlphaFoldDB" id="A0A939DCZ2"/>
<dbReference type="GO" id="GO:0055085">
    <property type="term" value="P:transmembrane transport"/>
    <property type="evidence" value="ECO:0007669"/>
    <property type="project" value="InterPro"/>
</dbReference>
<feature type="transmembrane region" description="Helical" evidence="7">
    <location>
        <begin position="95"/>
        <end position="118"/>
    </location>
</feature>
<dbReference type="RefSeq" id="WP_206558728.1">
    <property type="nucleotide sequence ID" value="NZ_JAFKCZ010000001.1"/>
</dbReference>
<evidence type="ECO:0000256" key="6">
    <source>
        <dbReference type="ARBA" id="ARBA00023136"/>
    </source>
</evidence>
<dbReference type="PANTHER" id="PTHR36838:SF1">
    <property type="entry name" value="SLR1864 PROTEIN"/>
    <property type="match status" value="1"/>
</dbReference>
<dbReference type="GO" id="GO:0016020">
    <property type="term" value="C:membrane"/>
    <property type="evidence" value="ECO:0007669"/>
    <property type="project" value="UniProtKB-SubCell"/>
</dbReference>
<keyword evidence="3" id="KW-1003">Cell membrane</keyword>
<keyword evidence="2" id="KW-0813">Transport</keyword>
<dbReference type="EMBL" id="JAFKCZ010000001">
    <property type="protein sequence ID" value="MBN7795297.1"/>
    <property type="molecule type" value="Genomic_DNA"/>
</dbReference>
<keyword evidence="9" id="KW-1185">Reference proteome</keyword>
<dbReference type="InterPro" id="IPR004776">
    <property type="entry name" value="Mem_transp_PIN-like"/>
</dbReference>
<protein>
    <submittedName>
        <fullName evidence="8">AEC family transporter</fullName>
    </submittedName>
</protein>
<feature type="transmembrane region" description="Helical" evidence="7">
    <location>
        <begin position="282"/>
        <end position="304"/>
    </location>
</feature>
<keyword evidence="5 7" id="KW-1133">Transmembrane helix</keyword>
<evidence type="ECO:0000256" key="4">
    <source>
        <dbReference type="ARBA" id="ARBA00022692"/>
    </source>
</evidence>
<feature type="transmembrane region" description="Helical" evidence="7">
    <location>
        <begin position="32"/>
        <end position="51"/>
    </location>
</feature>
<keyword evidence="4 7" id="KW-0812">Transmembrane</keyword>
<evidence type="ECO:0000256" key="7">
    <source>
        <dbReference type="SAM" id="Phobius"/>
    </source>
</evidence>
<evidence type="ECO:0000256" key="2">
    <source>
        <dbReference type="ARBA" id="ARBA00022448"/>
    </source>
</evidence>
<sequence length="308" mass="32073">MLVLQTILPLFILIALGFALTRFRVLPDAAPGALSLFVIYLALPALLFRALSGNDDTAAMNGGLMAGYIAGSLTWLVVALALARALRVRGTSVAAYATAATYSNSAFIGLPVGLSLIGPQAATLAAFFISFEMIVLLPLMMVLAEWHDNQGRLGEHLLGVARRLLGNPLILAIIAGGLFGALAIPLPKALLHSLDLLAAACAPVALVYIGCTLAKQRLSQLAGPAATITCGKLLLHPLFVCLAFWLMPSGDITLEAAAVVNAAMPIATVFPVLAVRYGREEVLSGAVVATTAVSFVTISLWIAMMGLS</sequence>
<dbReference type="Proteomes" id="UP000664303">
    <property type="component" value="Unassembled WGS sequence"/>
</dbReference>
<feature type="transmembrane region" description="Helical" evidence="7">
    <location>
        <begin position="164"/>
        <end position="184"/>
    </location>
</feature>
<dbReference type="PANTHER" id="PTHR36838">
    <property type="entry name" value="AUXIN EFFLUX CARRIER FAMILY PROTEIN"/>
    <property type="match status" value="1"/>
</dbReference>
<evidence type="ECO:0000256" key="3">
    <source>
        <dbReference type="ARBA" id="ARBA00022475"/>
    </source>
</evidence>
<comment type="caution">
    <text evidence="8">The sequence shown here is derived from an EMBL/GenBank/DDBJ whole genome shotgun (WGS) entry which is preliminary data.</text>
</comment>
<feature type="transmembrane region" description="Helical" evidence="7">
    <location>
        <begin position="196"/>
        <end position="214"/>
    </location>
</feature>